<dbReference type="EMBL" id="UINC01095090">
    <property type="protein sequence ID" value="SVC50890.1"/>
    <property type="molecule type" value="Genomic_DNA"/>
</dbReference>
<sequence>FTVVNPDATKGVNDIPPLIPAIEVDHLTVHATQTVLETKVQSADTGASYTSDWPAAGLSAEFQLVFAGGYICKTDDGIDIAATTQDHRRHFFNTGGVINMSSALTNESTNQKDVDWDAIITNSGIISFKMHSTTTTATGPHTVASAIGFHELTTSYQDIFSKSGSAPNYAENNFTIKAKLLSTNSVVFRFEWNDADTDGSNVDDRVTGDLGLTMTQVRASVVDGVTVATPTYVNLQNIG</sequence>
<feature type="non-terminal residue" evidence="1">
    <location>
        <position position="1"/>
    </location>
</feature>
<organism evidence="1">
    <name type="scientific">marine metagenome</name>
    <dbReference type="NCBI Taxonomy" id="408172"/>
    <lineage>
        <taxon>unclassified sequences</taxon>
        <taxon>metagenomes</taxon>
        <taxon>ecological metagenomes</taxon>
    </lineage>
</organism>
<protein>
    <submittedName>
        <fullName evidence="1">Uncharacterized protein</fullName>
    </submittedName>
</protein>
<reference evidence="1" key="1">
    <citation type="submission" date="2018-05" db="EMBL/GenBank/DDBJ databases">
        <authorList>
            <person name="Lanie J.A."/>
            <person name="Ng W.-L."/>
            <person name="Kazmierczak K.M."/>
            <person name="Andrzejewski T.M."/>
            <person name="Davidsen T.M."/>
            <person name="Wayne K.J."/>
            <person name="Tettelin H."/>
            <person name="Glass J.I."/>
            <person name="Rusch D."/>
            <person name="Podicherti R."/>
            <person name="Tsui H.-C.T."/>
            <person name="Winkler M.E."/>
        </authorList>
    </citation>
    <scope>NUCLEOTIDE SEQUENCE</scope>
</reference>
<accession>A0A382MQL8</accession>
<name>A0A382MQL8_9ZZZZ</name>
<evidence type="ECO:0000313" key="1">
    <source>
        <dbReference type="EMBL" id="SVC50890.1"/>
    </source>
</evidence>
<proteinExistence type="predicted"/>
<dbReference type="AlphaFoldDB" id="A0A382MQL8"/>
<gene>
    <name evidence="1" type="ORF">METZ01_LOCUS303744</name>
</gene>